<evidence type="ECO:0000256" key="6">
    <source>
        <dbReference type="ARBA" id="ARBA00022692"/>
    </source>
</evidence>
<dbReference type="FunFam" id="1.20.1640.10:FF:000001">
    <property type="entry name" value="Efflux pump membrane transporter"/>
    <property type="match status" value="1"/>
</dbReference>
<dbReference type="InterPro" id="IPR027463">
    <property type="entry name" value="AcrB_DN_DC_subdom"/>
</dbReference>
<keyword evidence="4" id="KW-1003">Cell membrane</keyword>
<dbReference type="InterPro" id="IPR000731">
    <property type="entry name" value="SSD"/>
</dbReference>
<feature type="transmembrane region" description="Helical" evidence="9">
    <location>
        <begin position="437"/>
        <end position="461"/>
    </location>
</feature>
<dbReference type="GO" id="GO:0015562">
    <property type="term" value="F:efflux transmembrane transporter activity"/>
    <property type="evidence" value="ECO:0007669"/>
    <property type="project" value="InterPro"/>
</dbReference>
<feature type="transmembrane region" description="Helical" evidence="9">
    <location>
        <begin position="473"/>
        <end position="500"/>
    </location>
</feature>
<comment type="caution">
    <text evidence="12">The sequence shown here is derived from an EMBL/GenBank/DDBJ whole genome shotgun (WGS) entry which is preliminary data.</text>
</comment>
<evidence type="ECO:0000259" key="11">
    <source>
        <dbReference type="PROSITE" id="PS50156"/>
    </source>
</evidence>
<proteinExistence type="inferred from homology"/>
<feature type="transmembrane region" description="Helical" evidence="9">
    <location>
        <begin position="923"/>
        <end position="948"/>
    </location>
</feature>
<dbReference type="NCBIfam" id="TIGR00915">
    <property type="entry name" value="2A0602"/>
    <property type="match status" value="1"/>
</dbReference>
<gene>
    <name evidence="12" type="ORF">C7419_107135</name>
</gene>
<dbReference type="Gene3D" id="3.30.2090.10">
    <property type="entry name" value="Multidrug efflux transporter AcrB TolC docking domain, DN and DC subdomains"/>
    <property type="match status" value="2"/>
</dbReference>
<keyword evidence="5 9" id="KW-0997">Cell inner membrane</keyword>
<comment type="subcellular location">
    <subcellularLocation>
        <location evidence="1 9">Cell inner membrane</location>
        <topology evidence="1 9">Multi-pass membrane protein</topology>
    </subcellularLocation>
</comment>
<dbReference type="EMBL" id="QGGT01000007">
    <property type="protein sequence ID" value="PWK32344.1"/>
    <property type="molecule type" value="Genomic_DNA"/>
</dbReference>
<evidence type="ECO:0000256" key="3">
    <source>
        <dbReference type="ARBA" id="ARBA00022448"/>
    </source>
</evidence>
<feature type="compositionally biased region" description="Low complexity" evidence="10">
    <location>
        <begin position="1040"/>
        <end position="1050"/>
    </location>
</feature>
<dbReference type="Gene3D" id="3.30.70.1430">
    <property type="entry name" value="Multidrug efflux transporter AcrB pore domain"/>
    <property type="match status" value="2"/>
</dbReference>
<dbReference type="PROSITE" id="PS50156">
    <property type="entry name" value="SSD"/>
    <property type="match status" value="1"/>
</dbReference>
<evidence type="ECO:0000313" key="13">
    <source>
        <dbReference type="Proteomes" id="UP000245754"/>
    </source>
</evidence>
<organism evidence="12 13">
    <name type="scientific">Cupriavidus plantarum</name>
    <dbReference type="NCBI Taxonomy" id="942865"/>
    <lineage>
        <taxon>Bacteria</taxon>
        <taxon>Pseudomonadati</taxon>
        <taxon>Pseudomonadota</taxon>
        <taxon>Betaproteobacteria</taxon>
        <taxon>Burkholderiales</taxon>
        <taxon>Burkholderiaceae</taxon>
        <taxon>Cupriavidus</taxon>
    </lineage>
</organism>
<dbReference type="Gene3D" id="3.30.70.1440">
    <property type="entry name" value="Multidrug efflux transporter AcrB pore domain"/>
    <property type="match status" value="1"/>
</dbReference>
<keyword evidence="7 9" id="KW-1133">Transmembrane helix</keyword>
<feature type="transmembrane region" description="Helical" evidence="9">
    <location>
        <begin position="969"/>
        <end position="992"/>
    </location>
</feature>
<dbReference type="PANTHER" id="PTHR32063:SF76">
    <property type="entry name" value="EFFLUX PUMP MEMBRANE TRANSPORTER"/>
    <property type="match status" value="1"/>
</dbReference>
<evidence type="ECO:0000313" key="12">
    <source>
        <dbReference type="EMBL" id="PWK32344.1"/>
    </source>
</evidence>
<sequence>MISAFCVRRPIFAIVLSLVIVIGGGVAMFALPIAQYPDITPPQVTVTATYAGADSDTVAQTVAAPIETQVNGADNMIYMQSTSSPTGSMTLNVFFDIGTDPDTAQVQVQNRVNLALPQLPDTVQKTGINVQKRSSSFLLLIAVHSPDGRFDQQYINNYANLYVLDAIKRINGANQAQIMGSADLAMRIWLKPDRMAALGITAQDVQRAVQSQNEQFGAGSVGQAPNARPVELSFPLVTPGRLTTPDQFDNIILRADNQGAAIARLRDVGHAEVGQQLYTLRSSLNGKPATIIAVYQQPGSNAIQVAKEVRRTLDDMSKTFPPGIAYKVSLDTTEFVSASIEEVVHTLAEAVVLVVLVVFIFLQNVRATIIPVLAVFVSIIGTFAGLLALGFSINLLTLFALVLAIGIVVDDAIVVVENVERNMAEFHLSPREATLRAMEEVTGPVIAIVLVLSAVFIPVAFVSGTTGQLYRQFALTIVVSVVISGFCALTLSPALAAMILKPGHHTPWRGFVWFNDRFDRLVHHYGNWVRAFMRRAVLALLFFVIMLLAVWQLFARIPTAFVPPEDQGYLLVAVMMPDSASLDRTDKVTQQVAAMFREHPAVEDASALSGYSFIDSQYKTNAGTVFVGLKSFKQRGTRDLSVRAVIGSQIGKLRAISEAIIIPVNPPSIPGLGSQGGFEFWIQNRGTGNAAELEGVTRSFIKAAASHPELGRLTSTIQAASRQMRVEVDKEKAETMGVPIADVYGTLQTQFGSLYVSQFSQYSRVWQVILQAEPQYRSDPDDLQFLYVRQQSGKMVPVTGLLTTRYASGPDLLSRFNNFPAAKITGDAAAGYSSGQALAAMEAVARESLPASYSFAWSGEAFEQKKSGNTTAIVFVFGIVMVFLILAAQYESWSLPVSILSAVPFGIFGALLAILLRGLSNDVYFQIGMVTLIGLAAKNAILIVEFAVLKQKEGMSHGDAAIEAAKLRLRPIVMTSLAFILGAVPLFIAAGAGANSRHSIGTGIIGGMLAATTLALLFVPLFSWLIGTGVDKFRARRGKASPPSAAGPVAPHEPTAGEPS</sequence>
<keyword evidence="6 9" id="KW-0812">Transmembrane</keyword>
<evidence type="ECO:0000256" key="9">
    <source>
        <dbReference type="RuleBase" id="RU364070"/>
    </source>
</evidence>
<dbReference type="SUPFAM" id="SSF82714">
    <property type="entry name" value="Multidrug efflux transporter AcrB TolC docking domain, DN and DC subdomains"/>
    <property type="match status" value="2"/>
</dbReference>
<feature type="transmembrane region" description="Helical" evidence="9">
    <location>
        <begin position="872"/>
        <end position="890"/>
    </location>
</feature>
<evidence type="ECO:0000256" key="7">
    <source>
        <dbReference type="ARBA" id="ARBA00022989"/>
    </source>
</evidence>
<dbReference type="Gene3D" id="3.30.70.1320">
    <property type="entry name" value="Multidrug efflux transporter AcrB pore domain like"/>
    <property type="match status" value="1"/>
</dbReference>
<feature type="transmembrane region" description="Helical" evidence="9">
    <location>
        <begin position="343"/>
        <end position="362"/>
    </location>
</feature>
<dbReference type="InterPro" id="IPR001036">
    <property type="entry name" value="Acrflvin-R"/>
</dbReference>
<reference evidence="12 13" key="1">
    <citation type="submission" date="2018-05" db="EMBL/GenBank/DDBJ databases">
        <title>Genomic Encyclopedia of Type Strains, Phase IV (KMG-V): Genome sequencing to study the core and pangenomes of soil and plant-associated prokaryotes.</title>
        <authorList>
            <person name="Whitman W."/>
        </authorList>
    </citation>
    <scope>NUCLEOTIDE SEQUENCE [LARGE SCALE GENOMIC DNA]</scope>
    <source>
        <strain evidence="12 13">SLV-132</strain>
    </source>
</reference>
<feature type="domain" description="SSD" evidence="11">
    <location>
        <begin position="372"/>
        <end position="498"/>
    </location>
</feature>
<feature type="transmembrane region" description="Helical" evidence="9">
    <location>
        <begin position="369"/>
        <end position="389"/>
    </location>
</feature>
<evidence type="ECO:0000256" key="4">
    <source>
        <dbReference type="ARBA" id="ARBA00022475"/>
    </source>
</evidence>
<dbReference type="SUPFAM" id="SSF82693">
    <property type="entry name" value="Multidrug efflux transporter AcrB pore domain, PN1, PN2, PC1 and PC2 subdomains"/>
    <property type="match status" value="3"/>
</dbReference>
<feature type="region of interest" description="Disordered" evidence="10">
    <location>
        <begin position="1037"/>
        <end position="1060"/>
    </location>
</feature>
<evidence type="ECO:0000256" key="8">
    <source>
        <dbReference type="ARBA" id="ARBA00023136"/>
    </source>
</evidence>
<dbReference type="Pfam" id="PF00873">
    <property type="entry name" value="ACR_tran"/>
    <property type="match status" value="1"/>
</dbReference>
<dbReference type="GO" id="GO:0005886">
    <property type="term" value="C:plasma membrane"/>
    <property type="evidence" value="ECO:0007669"/>
    <property type="project" value="UniProtKB-SubCell"/>
</dbReference>
<dbReference type="InterPro" id="IPR004764">
    <property type="entry name" value="MdtF-like"/>
</dbReference>
<keyword evidence="8 9" id="KW-0472">Membrane</keyword>
<protein>
    <recommendedName>
        <fullName evidence="9">Efflux pump membrane transporter</fullName>
    </recommendedName>
</protein>
<feature type="transmembrane region" description="Helical" evidence="9">
    <location>
        <begin position="395"/>
        <end position="416"/>
    </location>
</feature>
<evidence type="ECO:0000256" key="2">
    <source>
        <dbReference type="ARBA" id="ARBA00010942"/>
    </source>
</evidence>
<evidence type="ECO:0000256" key="5">
    <source>
        <dbReference type="ARBA" id="ARBA00022519"/>
    </source>
</evidence>
<dbReference type="RefSeq" id="WP_109585174.1">
    <property type="nucleotide sequence ID" value="NZ_QGGT01000007.1"/>
</dbReference>
<keyword evidence="3 9" id="KW-0813">Transport</keyword>
<dbReference type="FunFam" id="3.30.70.1430:FF:000001">
    <property type="entry name" value="Efflux pump membrane transporter"/>
    <property type="match status" value="1"/>
</dbReference>
<feature type="transmembrane region" description="Helical" evidence="9">
    <location>
        <begin position="536"/>
        <end position="554"/>
    </location>
</feature>
<dbReference type="PRINTS" id="PR00702">
    <property type="entry name" value="ACRIFLAVINRP"/>
</dbReference>
<evidence type="ECO:0000256" key="1">
    <source>
        <dbReference type="ARBA" id="ARBA00004429"/>
    </source>
</evidence>
<dbReference type="AlphaFoldDB" id="A0A316ELF5"/>
<feature type="transmembrane region" description="Helical" evidence="9">
    <location>
        <begin position="897"/>
        <end position="917"/>
    </location>
</feature>
<evidence type="ECO:0000256" key="10">
    <source>
        <dbReference type="SAM" id="MobiDB-lite"/>
    </source>
</evidence>
<dbReference type="Gene3D" id="1.20.1640.10">
    <property type="entry name" value="Multidrug efflux transporter AcrB transmembrane domain"/>
    <property type="match status" value="2"/>
</dbReference>
<accession>A0A316ELF5</accession>
<keyword evidence="13" id="KW-1185">Reference proteome</keyword>
<feature type="transmembrane region" description="Helical" evidence="9">
    <location>
        <begin position="1004"/>
        <end position="1027"/>
    </location>
</feature>
<feature type="transmembrane region" description="Helical" evidence="9">
    <location>
        <begin position="12"/>
        <end position="34"/>
    </location>
</feature>
<dbReference type="SUPFAM" id="SSF82866">
    <property type="entry name" value="Multidrug efflux transporter AcrB transmembrane domain"/>
    <property type="match status" value="2"/>
</dbReference>
<name>A0A316ELF5_9BURK</name>
<dbReference type="PANTHER" id="PTHR32063">
    <property type="match status" value="1"/>
</dbReference>
<dbReference type="GO" id="GO:0042910">
    <property type="term" value="F:xenobiotic transmembrane transporter activity"/>
    <property type="evidence" value="ECO:0007669"/>
    <property type="project" value="TreeGrafter"/>
</dbReference>
<dbReference type="GO" id="GO:0009636">
    <property type="term" value="P:response to toxic substance"/>
    <property type="evidence" value="ECO:0007669"/>
    <property type="project" value="UniProtKB-ARBA"/>
</dbReference>
<comment type="similarity">
    <text evidence="2 9">Belongs to the resistance-nodulation-cell division (RND) (TC 2.A.6) family.</text>
</comment>
<dbReference type="Proteomes" id="UP000245754">
    <property type="component" value="Unassembled WGS sequence"/>
</dbReference>
<dbReference type="NCBIfam" id="NF000282">
    <property type="entry name" value="RND_permease_1"/>
    <property type="match status" value="1"/>
</dbReference>